<dbReference type="Proteomes" id="UP001303046">
    <property type="component" value="Unassembled WGS sequence"/>
</dbReference>
<organism evidence="1 2">
    <name type="scientific">Necator americanus</name>
    <name type="common">Human hookworm</name>
    <dbReference type="NCBI Taxonomy" id="51031"/>
    <lineage>
        <taxon>Eukaryota</taxon>
        <taxon>Metazoa</taxon>
        <taxon>Ecdysozoa</taxon>
        <taxon>Nematoda</taxon>
        <taxon>Chromadorea</taxon>
        <taxon>Rhabditida</taxon>
        <taxon>Rhabditina</taxon>
        <taxon>Rhabditomorpha</taxon>
        <taxon>Strongyloidea</taxon>
        <taxon>Ancylostomatidae</taxon>
        <taxon>Bunostominae</taxon>
        <taxon>Necator</taxon>
    </lineage>
</organism>
<reference evidence="1 2" key="1">
    <citation type="submission" date="2023-08" db="EMBL/GenBank/DDBJ databases">
        <title>A Necator americanus chromosomal reference genome.</title>
        <authorList>
            <person name="Ilik V."/>
            <person name="Petrzelkova K.J."/>
            <person name="Pardy F."/>
            <person name="Fuh T."/>
            <person name="Niatou-Singa F.S."/>
            <person name="Gouil Q."/>
            <person name="Baker L."/>
            <person name="Ritchie M.E."/>
            <person name="Jex A.R."/>
            <person name="Gazzola D."/>
            <person name="Li H."/>
            <person name="Toshio Fujiwara R."/>
            <person name="Zhan B."/>
            <person name="Aroian R.V."/>
            <person name="Pafco B."/>
            <person name="Schwarz E.M."/>
        </authorList>
    </citation>
    <scope>NUCLEOTIDE SEQUENCE [LARGE SCALE GENOMIC DNA]</scope>
    <source>
        <strain evidence="1 2">Aroian</strain>
        <tissue evidence="1">Whole animal</tissue>
    </source>
</reference>
<keyword evidence="2" id="KW-1185">Reference proteome</keyword>
<accession>A0ABR1D4U9</accession>
<comment type="caution">
    <text evidence="1">The sequence shown here is derived from an EMBL/GenBank/DDBJ whole genome shotgun (WGS) entry which is preliminary data.</text>
</comment>
<name>A0ABR1D4U9_NECAM</name>
<protein>
    <submittedName>
        <fullName evidence="1">Uncharacterized protein</fullName>
    </submittedName>
</protein>
<proteinExistence type="predicted"/>
<evidence type="ECO:0000313" key="2">
    <source>
        <dbReference type="Proteomes" id="UP001303046"/>
    </source>
</evidence>
<gene>
    <name evidence="1" type="primary">Necator_chrIII.g12288</name>
    <name evidence="1" type="ORF">RB195_011522</name>
</gene>
<evidence type="ECO:0000313" key="1">
    <source>
        <dbReference type="EMBL" id="KAK6744855.1"/>
    </source>
</evidence>
<sequence length="69" mass="7776">MRSGRIVGCVGLLLSSEDPAGRCVFAVRRPESPPRYYDDHQNVYEYSLDSYCRHHTVLSGAATSMLRVE</sequence>
<dbReference type="EMBL" id="JAVFWL010000003">
    <property type="protein sequence ID" value="KAK6744855.1"/>
    <property type="molecule type" value="Genomic_DNA"/>
</dbReference>